<dbReference type="Gene3D" id="1.10.8.430">
    <property type="entry name" value="Helical domain of apoptotic protease-activating factors"/>
    <property type="match status" value="1"/>
</dbReference>
<keyword evidence="4" id="KW-1185">Reference proteome</keyword>
<dbReference type="InterPro" id="IPR002182">
    <property type="entry name" value="NB-ARC"/>
</dbReference>
<dbReference type="AlphaFoldDB" id="A0ABD2YNS4"/>
<evidence type="ECO:0000313" key="3">
    <source>
        <dbReference type="EMBL" id="KAL3509024.1"/>
    </source>
</evidence>
<organism evidence="3 4">
    <name type="scientific">Cinchona calisaya</name>
    <dbReference type="NCBI Taxonomy" id="153742"/>
    <lineage>
        <taxon>Eukaryota</taxon>
        <taxon>Viridiplantae</taxon>
        <taxon>Streptophyta</taxon>
        <taxon>Embryophyta</taxon>
        <taxon>Tracheophyta</taxon>
        <taxon>Spermatophyta</taxon>
        <taxon>Magnoliopsida</taxon>
        <taxon>eudicotyledons</taxon>
        <taxon>Gunneridae</taxon>
        <taxon>Pentapetalae</taxon>
        <taxon>asterids</taxon>
        <taxon>lamiids</taxon>
        <taxon>Gentianales</taxon>
        <taxon>Rubiaceae</taxon>
        <taxon>Cinchonoideae</taxon>
        <taxon>Cinchoneae</taxon>
        <taxon>Cinchona</taxon>
    </lineage>
</organism>
<protein>
    <recommendedName>
        <fullName evidence="2">NB-ARC domain-containing protein</fullName>
    </recommendedName>
</protein>
<dbReference type="PANTHER" id="PTHR23155:SF1152">
    <property type="entry name" value="AAA+ ATPASE DOMAIN-CONTAINING PROTEIN"/>
    <property type="match status" value="1"/>
</dbReference>
<dbReference type="Proteomes" id="UP001630127">
    <property type="component" value="Unassembled WGS sequence"/>
</dbReference>
<dbReference type="SUPFAM" id="SSF52540">
    <property type="entry name" value="P-loop containing nucleoside triphosphate hydrolases"/>
    <property type="match status" value="1"/>
</dbReference>
<evidence type="ECO:0000259" key="2">
    <source>
        <dbReference type="Pfam" id="PF00931"/>
    </source>
</evidence>
<proteinExistence type="predicted"/>
<name>A0ABD2YNS4_9GENT</name>
<dbReference type="GO" id="GO:0005737">
    <property type="term" value="C:cytoplasm"/>
    <property type="evidence" value="ECO:0007669"/>
    <property type="project" value="UniProtKB-SubCell"/>
</dbReference>
<feature type="domain" description="NB-ARC" evidence="2">
    <location>
        <begin position="3"/>
        <end position="94"/>
    </location>
</feature>
<reference evidence="3 4" key="1">
    <citation type="submission" date="2024-11" db="EMBL/GenBank/DDBJ databases">
        <title>A near-complete genome assembly of Cinchona calisaya.</title>
        <authorList>
            <person name="Lian D.C."/>
            <person name="Zhao X.W."/>
            <person name="Wei L."/>
        </authorList>
    </citation>
    <scope>NUCLEOTIDE SEQUENCE [LARGE SCALE GENOMIC DNA]</scope>
    <source>
        <tissue evidence="3">Nenye</tissue>
    </source>
</reference>
<dbReference type="InterPro" id="IPR027417">
    <property type="entry name" value="P-loop_NTPase"/>
</dbReference>
<comment type="caution">
    <text evidence="3">The sequence shown here is derived from an EMBL/GenBank/DDBJ whole genome shotgun (WGS) entry which is preliminary data.</text>
</comment>
<dbReference type="Gene3D" id="3.40.50.300">
    <property type="entry name" value="P-loop containing nucleotide triphosphate hydrolases"/>
    <property type="match status" value="1"/>
</dbReference>
<dbReference type="EMBL" id="JBJUIK010000012">
    <property type="protein sequence ID" value="KAL3509024.1"/>
    <property type="molecule type" value="Genomic_DNA"/>
</dbReference>
<gene>
    <name evidence="3" type="ORF">ACH5RR_028425</name>
</gene>
<sequence>MNDEFKEDDLIEMLYRKLERNKYLIVFDDVWDNGVWNDLISFPNDKNGSRILFTSRFSNLASEIEIGRESHNLRSLTDGESWELLQRKVFGREDCPQAMHELGMEIAKSCKVLPLTVVIIAGVLATVDHNGWQEVARRFTLSIVHDTDLCKNTLQMSYEHLPPCLKPCLLYFGAFPEDREIETKKLMWSWIGEGFIQNTEP</sequence>
<dbReference type="InterPro" id="IPR042197">
    <property type="entry name" value="Apaf_helical"/>
</dbReference>
<accession>A0ABD2YNS4</accession>
<dbReference type="Pfam" id="PF00931">
    <property type="entry name" value="NB-ARC"/>
    <property type="match status" value="1"/>
</dbReference>
<evidence type="ECO:0000256" key="1">
    <source>
        <dbReference type="ARBA" id="ARBA00022614"/>
    </source>
</evidence>
<dbReference type="InterPro" id="IPR044974">
    <property type="entry name" value="Disease_R_plants"/>
</dbReference>
<dbReference type="PANTHER" id="PTHR23155">
    <property type="entry name" value="DISEASE RESISTANCE PROTEIN RP"/>
    <property type="match status" value="1"/>
</dbReference>
<evidence type="ECO:0000313" key="4">
    <source>
        <dbReference type="Proteomes" id="UP001630127"/>
    </source>
</evidence>
<keyword evidence="1" id="KW-0433">Leucine-rich repeat</keyword>